<evidence type="ECO:0000313" key="4">
    <source>
        <dbReference type="Proteomes" id="UP000324222"/>
    </source>
</evidence>
<proteinExistence type="predicted"/>
<sequence>MVVTAAARRKEYSQAKPTTSPMGVYGQHEARRGEARRGRTSTSYLFSLEFLYLPLFYFPLRFHFWVLLYSATRGNPPEASTKRRPPHTTPHQPTSPLTQYRRCRSPPHNSPAARAVKGDSAMRCSSGDVRSGVSKGSRD</sequence>
<feature type="transmembrane region" description="Helical" evidence="2">
    <location>
        <begin position="41"/>
        <end position="60"/>
    </location>
</feature>
<evidence type="ECO:0000256" key="1">
    <source>
        <dbReference type="SAM" id="MobiDB-lite"/>
    </source>
</evidence>
<keyword evidence="2" id="KW-1133">Transmembrane helix</keyword>
<protein>
    <submittedName>
        <fullName evidence="3">Uncharacterized protein</fullName>
    </submittedName>
</protein>
<dbReference type="AlphaFoldDB" id="A0A5B7EWS5"/>
<keyword evidence="2" id="KW-0812">Transmembrane</keyword>
<gene>
    <name evidence="3" type="ORF">E2C01_030950</name>
</gene>
<keyword evidence="2" id="KW-0472">Membrane</keyword>
<dbReference type="Proteomes" id="UP000324222">
    <property type="component" value="Unassembled WGS sequence"/>
</dbReference>
<feature type="compositionally biased region" description="Low complexity" evidence="1">
    <location>
        <begin position="89"/>
        <end position="99"/>
    </location>
</feature>
<feature type="region of interest" description="Disordered" evidence="1">
    <location>
        <begin position="75"/>
        <end position="139"/>
    </location>
</feature>
<evidence type="ECO:0000313" key="3">
    <source>
        <dbReference type="EMBL" id="MPC37469.1"/>
    </source>
</evidence>
<reference evidence="3 4" key="1">
    <citation type="submission" date="2019-05" db="EMBL/GenBank/DDBJ databases">
        <title>Another draft genome of Portunus trituberculatus and its Hox gene families provides insights of decapod evolution.</title>
        <authorList>
            <person name="Jeong J.-H."/>
            <person name="Song I."/>
            <person name="Kim S."/>
            <person name="Choi T."/>
            <person name="Kim D."/>
            <person name="Ryu S."/>
            <person name="Kim W."/>
        </authorList>
    </citation>
    <scope>NUCLEOTIDE SEQUENCE [LARGE SCALE GENOMIC DNA]</scope>
    <source>
        <tissue evidence="3">Muscle</tissue>
    </source>
</reference>
<evidence type="ECO:0000256" key="2">
    <source>
        <dbReference type="SAM" id="Phobius"/>
    </source>
</evidence>
<feature type="compositionally biased region" description="Basic and acidic residues" evidence="1">
    <location>
        <begin position="28"/>
        <end position="37"/>
    </location>
</feature>
<keyword evidence="4" id="KW-1185">Reference proteome</keyword>
<accession>A0A5B7EWS5</accession>
<organism evidence="3 4">
    <name type="scientific">Portunus trituberculatus</name>
    <name type="common">Swimming crab</name>
    <name type="synonym">Neptunus trituberculatus</name>
    <dbReference type="NCBI Taxonomy" id="210409"/>
    <lineage>
        <taxon>Eukaryota</taxon>
        <taxon>Metazoa</taxon>
        <taxon>Ecdysozoa</taxon>
        <taxon>Arthropoda</taxon>
        <taxon>Crustacea</taxon>
        <taxon>Multicrustacea</taxon>
        <taxon>Malacostraca</taxon>
        <taxon>Eumalacostraca</taxon>
        <taxon>Eucarida</taxon>
        <taxon>Decapoda</taxon>
        <taxon>Pleocyemata</taxon>
        <taxon>Brachyura</taxon>
        <taxon>Eubrachyura</taxon>
        <taxon>Portunoidea</taxon>
        <taxon>Portunidae</taxon>
        <taxon>Portuninae</taxon>
        <taxon>Portunus</taxon>
    </lineage>
</organism>
<comment type="caution">
    <text evidence="3">The sequence shown here is derived from an EMBL/GenBank/DDBJ whole genome shotgun (WGS) entry which is preliminary data.</text>
</comment>
<feature type="region of interest" description="Disordered" evidence="1">
    <location>
        <begin position="1"/>
        <end position="39"/>
    </location>
</feature>
<name>A0A5B7EWS5_PORTR</name>
<dbReference type="EMBL" id="VSRR010003791">
    <property type="protein sequence ID" value="MPC37469.1"/>
    <property type="molecule type" value="Genomic_DNA"/>
</dbReference>